<evidence type="ECO:0000313" key="1">
    <source>
        <dbReference type="EMBL" id="KAJ8670166.1"/>
    </source>
</evidence>
<protein>
    <submittedName>
        <fullName evidence="1">Uncharacterized protein</fullName>
    </submittedName>
</protein>
<organism evidence="1 2">
    <name type="scientific">Eretmocerus hayati</name>
    <dbReference type="NCBI Taxonomy" id="131215"/>
    <lineage>
        <taxon>Eukaryota</taxon>
        <taxon>Metazoa</taxon>
        <taxon>Ecdysozoa</taxon>
        <taxon>Arthropoda</taxon>
        <taxon>Hexapoda</taxon>
        <taxon>Insecta</taxon>
        <taxon>Pterygota</taxon>
        <taxon>Neoptera</taxon>
        <taxon>Endopterygota</taxon>
        <taxon>Hymenoptera</taxon>
        <taxon>Apocrita</taxon>
        <taxon>Proctotrupomorpha</taxon>
        <taxon>Chalcidoidea</taxon>
        <taxon>Aphelinidae</taxon>
        <taxon>Aphelininae</taxon>
        <taxon>Eretmocerus</taxon>
    </lineage>
</organism>
<comment type="caution">
    <text evidence="1">The sequence shown here is derived from an EMBL/GenBank/DDBJ whole genome shotgun (WGS) entry which is preliminary data.</text>
</comment>
<dbReference type="EMBL" id="CM056743">
    <property type="protein sequence ID" value="KAJ8670166.1"/>
    <property type="molecule type" value="Genomic_DNA"/>
</dbReference>
<keyword evidence="2" id="KW-1185">Reference proteome</keyword>
<accession>A0ACC2NHR7</accession>
<reference evidence="1" key="1">
    <citation type="submission" date="2023-04" db="EMBL/GenBank/DDBJ databases">
        <title>A chromosome-level genome assembly of the parasitoid wasp Eretmocerus hayati.</title>
        <authorList>
            <person name="Zhong Y."/>
            <person name="Liu S."/>
            <person name="Liu Y."/>
        </authorList>
    </citation>
    <scope>NUCLEOTIDE SEQUENCE</scope>
    <source>
        <strain evidence="1">ZJU_SS_LIU_2023</strain>
    </source>
</reference>
<evidence type="ECO:0000313" key="2">
    <source>
        <dbReference type="Proteomes" id="UP001239111"/>
    </source>
</evidence>
<name>A0ACC2NHR7_9HYME</name>
<proteinExistence type="predicted"/>
<sequence>MALDNADLDVPFCAATRTTSEPAPAPIDATDMTESGVLNIAQALRGQNSLNMSMEYDDNETAVFGNIDPDAKKWNEIMTAEVEACEKDDRPLMDLLENLHLHDVQSYSTILLYSRLMVSDPVMRARIILSCYLSKFESVTKYQDLDSYLYFLILTALNKSSPKDVLSLNVESRSERVPLKCLTPRVAVRRKINFNSTEILKKIRTENGEASTSVAASNEDDLDVKTENELLKKHPLLENNSFNEFSAALDLRPYVKTVTPVLLAHRSMKINAAGPRIMSCSVTDREKKKRVPLNAVEIVFNPPMLTTLAQSQVTSKNNQYSYTYTDECETLLNIIEKSIGYERIRYRSSSCRIQINTQITSNMLDMDDDSTKSVSGTLDYNNKHVWTIVPSIVLFGNNKKSFKTNLYVKNYFVAENKAEKFYKNKIHNHDTREEQRLLDKFNEENGLESIVDEDEEHE</sequence>
<dbReference type="Proteomes" id="UP001239111">
    <property type="component" value="Chromosome 3"/>
</dbReference>
<gene>
    <name evidence="1" type="ORF">QAD02_001425</name>
</gene>